<evidence type="ECO:0000256" key="1">
    <source>
        <dbReference type="ARBA" id="ARBA00004123"/>
    </source>
</evidence>
<evidence type="ECO:0000256" key="5">
    <source>
        <dbReference type="ARBA" id="ARBA00023254"/>
    </source>
</evidence>
<dbReference type="RefSeq" id="XP_002108795.1">
    <property type="nucleotide sequence ID" value="XM_002108759.1"/>
</dbReference>
<dbReference type="PANTHER" id="PTHR48225">
    <property type="entry name" value="HORMA DOMAIN-CONTAINING PROTEIN 1"/>
    <property type="match status" value="1"/>
</dbReference>
<dbReference type="GO" id="GO:0005634">
    <property type="term" value="C:nucleus"/>
    <property type="evidence" value="ECO:0007669"/>
    <property type="project" value="UniProtKB-SubCell"/>
</dbReference>
<keyword evidence="5" id="KW-0469">Meiosis</keyword>
<dbReference type="InterPro" id="IPR051294">
    <property type="entry name" value="HORMA_MeioticProgression"/>
</dbReference>
<evidence type="ECO:0000313" key="10">
    <source>
        <dbReference type="Proteomes" id="UP000009022"/>
    </source>
</evidence>
<dbReference type="GeneID" id="6749273"/>
<dbReference type="KEGG" id="tad:TRIADDRAFT_52142"/>
<dbReference type="GO" id="GO:0051321">
    <property type="term" value="P:meiotic cell cycle"/>
    <property type="evidence" value="ECO:0007669"/>
    <property type="project" value="UniProtKB-KW"/>
</dbReference>
<reference evidence="9 10" key="1">
    <citation type="journal article" date="2008" name="Nature">
        <title>The Trichoplax genome and the nature of placozoans.</title>
        <authorList>
            <person name="Srivastava M."/>
            <person name="Begovic E."/>
            <person name="Chapman J."/>
            <person name="Putnam N.H."/>
            <person name="Hellsten U."/>
            <person name="Kawashima T."/>
            <person name="Kuo A."/>
            <person name="Mitros T."/>
            <person name="Salamov A."/>
            <person name="Carpenter M.L."/>
            <person name="Signorovitch A.Y."/>
            <person name="Moreno M.A."/>
            <person name="Kamm K."/>
            <person name="Grimwood J."/>
            <person name="Schmutz J."/>
            <person name="Shapiro H."/>
            <person name="Grigoriev I.V."/>
            <person name="Buss L.W."/>
            <person name="Schierwater B."/>
            <person name="Dellaporta S.L."/>
            <person name="Rokhsar D.S."/>
        </authorList>
    </citation>
    <scope>NUCLEOTIDE SEQUENCE [LARGE SCALE GENOMIC DNA]</scope>
    <source>
        <strain evidence="9 10">Grell-BS-1999</strain>
    </source>
</reference>
<name>B3RLW1_TRIAD</name>
<sequence length="244" mass="27925">MAAMMGTDSKFIGDNAKSDEEPSMTSEKDCILNMKKMIAFAVSIPVFMTIVNCFILPTARTRLPEEDFTERRLGGLCLKVLNSNNSSPVVSDLIIWMKACFEALERKYLREMMLGVRYTNSQYQLLHEIKFESYRISIEDLIQILILAFAVSFKVKMRMQSSCHQLHKEIASLQKNSVKRKRYMTTSNQPKIKIEKEASCLSSASLTQDDSDATIDGLGRALFILSFFQDFLKLCFKFLFTRIA</sequence>
<evidence type="ECO:0000256" key="3">
    <source>
        <dbReference type="ARBA" id="ARBA00022454"/>
    </source>
</evidence>
<accession>B3RLW1</accession>
<organism evidence="9 10">
    <name type="scientific">Trichoplax adhaerens</name>
    <name type="common">Trichoplax reptans</name>
    <dbReference type="NCBI Taxonomy" id="10228"/>
    <lineage>
        <taxon>Eukaryota</taxon>
        <taxon>Metazoa</taxon>
        <taxon>Placozoa</taxon>
        <taxon>Uniplacotomia</taxon>
        <taxon>Trichoplacea</taxon>
        <taxon>Trichoplacidae</taxon>
        <taxon>Trichoplax</taxon>
    </lineage>
</organism>
<evidence type="ECO:0000256" key="2">
    <source>
        <dbReference type="ARBA" id="ARBA00004286"/>
    </source>
</evidence>
<keyword evidence="7" id="KW-0812">Transmembrane</keyword>
<dbReference type="Pfam" id="PF02301">
    <property type="entry name" value="HORMA"/>
    <property type="match status" value="1"/>
</dbReference>
<dbReference type="PANTHER" id="PTHR48225:SF7">
    <property type="entry name" value="MEIOSIS-SPECIFIC PROTEIN HOP1"/>
    <property type="match status" value="1"/>
</dbReference>
<dbReference type="OrthoDB" id="5964425at2759"/>
<dbReference type="GO" id="GO:0005694">
    <property type="term" value="C:chromosome"/>
    <property type="evidence" value="ECO:0007669"/>
    <property type="project" value="UniProtKB-SubCell"/>
</dbReference>
<evidence type="ECO:0000256" key="6">
    <source>
        <dbReference type="SAM" id="MobiDB-lite"/>
    </source>
</evidence>
<evidence type="ECO:0000256" key="4">
    <source>
        <dbReference type="ARBA" id="ARBA00023242"/>
    </source>
</evidence>
<feature type="transmembrane region" description="Helical" evidence="7">
    <location>
        <begin position="38"/>
        <end position="59"/>
    </location>
</feature>
<dbReference type="InterPro" id="IPR003511">
    <property type="entry name" value="HORMA_dom"/>
</dbReference>
<dbReference type="EMBL" id="DS985241">
    <property type="protein sequence ID" value="EDV29593.1"/>
    <property type="molecule type" value="Genomic_DNA"/>
</dbReference>
<dbReference type="InterPro" id="IPR036570">
    <property type="entry name" value="HORMA_dom_sf"/>
</dbReference>
<protein>
    <recommendedName>
        <fullName evidence="8">HORMA domain-containing protein</fullName>
    </recommendedName>
</protein>
<dbReference type="InParanoid" id="B3RLW1"/>
<dbReference type="CTD" id="6749273"/>
<dbReference type="STRING" id="10228.B3RLW1"/>
<keyword evidence="4" id="KW-0539">Nucleus</keyword>
<keyword evidence="10" id="KW-1185">Reference proteome</keyword>
<proteinExistence type="predicted"/>
<dbReference type="AlphaFoldDB" id="B3RLW1"/>
<dbReference type="Gene3D" id="3.30.900.10">
    <property type="entry name" value="HORMA domain"/>
    <property type="match status" value="1"/>
</dbReference>
<gene>
    <name evidence="9" type="ORF">TRIADDRAFT_52142</name>
</gene>
<dbReference type="PhylomeDB" id="B3RLW1"/>
<dbReference type="HOGENOM" id="CLU_1139289_0_0_1"/>
<dbReference type="Proteomes" id="UP000009022">
    <property type="component" value="Unassembled WGS sequence"/>
</dbReference>
<evidence type="ECO:0000256" key="7">
    <source>
        <dbReference type="SAM" id="Phobius"/>
    </source>
</evidence>
<evidence type="ECO:0000313" key="9">
    <source>
        <dbReference type="EMBL" id="EDV29593.1"/>
    </source>
</evidence>
<keyword evidence="7" id="KW-1133">Transmembrane helix</keyword>
<keyword evidence="3" id="KW-0158">Chromosome</keyword>
<comment type="subcellular location">
    <subcellularLocation>
        <location evidence="2">Chromosome</location>
    </subcellularLocation>
    <subcellularLocation>
        <location evidence="1">Nucleus</location>
    </subcellularLocation>
</comment>
<feature type="region of interest" description="Disordered" evidence="6">
    <location>
        <begin position="1"/>
        <end position="23"/>
    </location>
</feature>
<keyword evidence="7" id="KW-0472">Membrane</keyword>
<evidence type="ECO:0000259" key="8">
    <source>
        <dbReference type="Pfam" id="PF02301"/>
    </source>
</evidence>
<feature type="domain" description="HORMA" evidence="8">
    <location>
        <begin position="60"/>
        <end position="123"/>
    </location>
</feature>